<name>A0A5C0VL90_9SPHI</name>
<feature type="domain" description="Bacterial surface antigen (D15)" evidence="7">
    <location>
        <begin position="367"/>
        <end position="728"/>
    </location>
</feature>
<evidence type="ECO:0000256" key="3">
    <source>
        <dbReference type="ARBA" id="ARBA00022729"/>
    </source>
</evidence>
<dbReference type="InterPro" id="IPR000184">
    <property type="entry name" value="Bac_surfAg_D15"/>
</dbReference>
<dbReference type="AlphaFoldDB" id="A0A5C0VL90"/>
<dbReference type="GO" id="GO:0019867">
    <property type="term" value="C:outer membrane"/>
    <property type="evidence" value="ECO:0007669"/>
    <property type="project" value="InterPro"/>
</dbReference>
<evidence type="ECO:0000313" key="9">
    <source>
        <dbReference type="Proteomes" id="UP000323653"/>
    </source>
</evidence>
<gene>
    <name evidence="8" type="ORF">FYC62_01620</name>
</gene>
<dbReference type="PROSITE" id="PS51257">
    <property type="entry name" value="PROKAR_LIPOPROTEIN"/>
    <property type="match status" value="1"/>
</dbReference>
<evidence type="ECO:0000313" key="8">
    <source>
        <dbReference type="EMBL" id="QEK53196.1"/>
    </source>
</evidence>
<protein>
    <submittedName>
        <fullName evidence="8">BamA/TamA family outer membrane protein</fullName>
    </submittedName>
</protein>
<keyword evidence="9" id="KW-1185">Reference proteome</keyword>
<evidence type="ECO:0000256" key="2">
    <source>
        <dbReference type="ARBA" id="ARBA00022692"/>
    </source>
</evidence>
<dbReference type="EMBL" id="CP043329">
    <property type="protein sequence ID" value="QEK53196.1"/>
    <property type="molecule type" value="Genomic_DNA"/>
</dbReference>
<dbReference type="Proteomes" id="UP000323653">
    <property type="component" value="Chromosome"/>
</dbReference>
<feature type="chain" id="PRO_5022702854" evidence="6">
    <location>
        <begin position="21"/>
        <end position="761"/>
    </location>
</feature>
<evidence type="ECO:0000259" key="7">
    <source>
        <dbReference type="Pfam" id="PF01103"/>
    </source>
</evidence>
<keyword evidence="3 6" id="KW-0732">Signal</keyword>
<proteinExistence type="predicted"/>
<evidence type="ECO:0000256" key="1">
    <source>
        <dbReference type="ARBA" id="ARBA00004370"/>
    </source>
</evidence>
<accession>A0A5C0VL90</accession>
<sequence>MKRYLIVFMLSFLMSACSNIKYLPKGEQLYVGAEVNITDKETTKSERKSLTSELEGVLRPRPNSKILGLRPKLFFYNIAGTPKKQKGLRNWLKNKVGEPPVLMSQVDLDYNASIIQNRLENKGYFLAETTADSTERNRKVKAQYSVQTKKQYKIRKVVFPQDSSVITKAIKETEANTFLKATEAYDLDKIKAERERIDVRLKEKGFYYFGPDYLIVKVDSTVGNQQVDLFLEVKKETPANAKQVYTINDIFIYPDYSLRKERRLNRDSAVVYKDFKIIDDGEPLFKPQVFDRTLFFHKGDVYNRTDHNLSLNRLVNLGVFRFVKNQFKETDSIQNVLDAYYYLTPREKKSIRFELLGKTNSANYTGTEVNINWSNRNTFKGAEQLTITGFGGVETQVSGQNKGFNVYRFGADASLIWPRFITPFNIKGTSAFVPKTRATLGYEFQNRVKLYSLNTFKGSFGYLWKEEIRKEHQLNLIDVTYVNSFNVSDLYRRQIDSIPSLARVIEKQLIFGPTYSFTFTNTTETNKTHTFYYKGSIDLSATITGLIKNGNVKRGDTATILNVPYSEFAKTEHDFRYYLRLNDRNRIASRIIIGAGLPYGNSSSLPFIKQFFSGGTNSIRAFRARSLGPGTFRYNVDEDSFLPDQSGDFKLELNAEYRAKLFSIVEGAAFIDAGNIWMANEDPNRPGAVLSKDFMKELAVGTGVGLRFDLSFLILRGDLAFPIRKPYLPDGERWVLNQIDFGNREWRRENLVFNLAIGYPF</sequence>
<reference evidence="8 9" key="1">
    <citation type="submission" date="2019-08" db="EMBL/GenBank/DDBJ databases">
        <title>Pedobacter sp. nov., isolated from Han river, South Korea.</title>
        <authorList>
            <person name="Lee D.-H."/>
            <person name="Kim Y.-S."/>
            <person name="Hwang E.-M."/>
            <person name="Le Tran T.C."/>
            <person name="Cha C.-J."/>
        </authorList>
    </citation>
    <scope>NUCLEOTIDE SEQUENCE [LARGE SCALE GENOMIC DNA]</scope>
    <source>
        <strain evidence="8 9">CJ43</strain>
    </source>
</reference>
<organism evidence="8 9">
    <name type="scientific">Pedobacter aquae</name>
    <dbReference type="NCBI Taxonomy" id="2605747"/>
    <lineage>
        <taxon>Bacteria</taxon>
        <taxon>Pseudomonadati</taxon>
        <taxon>Bacteroidota</taxon>
        <taxon>Sphingobacteriia</taxon>
        <taxon>Sphingobacteriales</taxon>
        <taxon>Sphingobacteriaceae</taxon>
        <taxon>Pedobacter</taxon>
    </lineage>
</organism>
<keyword evidence="4" id="KW-0472">Membrane</keyword>
<dbReference type="Gene3D" id="2.40.160.50">
    <property type="entry name" value="membrane protein fhac: a member of the omp85/tpsb transporter family"/>
    <property type="match status" value="1"/>
</dbReference>
<evidence type="ECO:0000256" key="5">
    <source>
        <dbReference type="ARBA" id="ARBA00023237"/>
    </source>
</evidence>
<keyword evidence="2" id="KW-0812">Transmembrane</keyword>
<dbReference type="InterPro" id="IPR039910">
    <property type="entry name" value="D15-like"/>
</dbReference>
<evidence type="ECO:0000256" key="4">
    <source>
        <dbReference type="ARBA" id="ARBA00023136"/>
    </source>
</evidence>
<dbReference type="KEGG" id="pej:FYC62_01620"/>
<dbReference type="Gene3D" id="3.10.20.310">
    <property type="entry name" value="membrane protein fhac"/>
    <property type="match status" value="1"/>
</dbReference>
<feature type="signal peptide" evidence="6">
    <location>
        <begin position="1"/>
        <end position="20"/>
    </location>
</feature>
<dbReference type="PANTHER" id="PTHR12815:SF47">
    <property type="entry name" value="TRANSLOCATION AND ASSEMBLY MODULE SUBUNIT TAMA"/>
    <property type="match status" value="1"/>
</dbReference>
<dbReference type="Pfam" id="PF01103">
    <property type="entry name" value="Omp85"/>
    <property type="match status" value="1"/>
</dbReference>
<evidence type="ECO:0000256" key="6">
    <source>
        <dbReference type="SAM" id="SignalP"/>
    </source>
</evidence>
<keyword evidence="5" id="KW-0998">Cell outer membrane</keyword>
<comment type="subcellular location">
    <subcellularLocation>
        <location evidence="1">Membrane</location>
    </subcellularLocation>
</comment>
<dbReference type="PANTHER" id="PTHR12815">
    <property type="entry name" value="SORTING AND ASSEMBLY MACHINERY SAMM50 PROTEIN FAMILY MEMBER"/>
    <property type="match status" value="1"/>
</dbReference>